<evidence type="ECO:0000313" key="1">
    <source>
        <dbReference type="EMBL" id="EMP25913.1"/>
    </source>
</evidence>
<keyword evidence="2" id="KW-1185">Reference proteome</keyword>
<dbReference type="Proteomes" id="UP000031443">
    <property type="component" value="Unassembled WGS sequence"/>
</dbReference>
<accession>M7B1F9</accession>
<gene>
    <name evidence="1" type="ORF">UY3_17012</name>
</gene>
<reference evidence="2" key="1">
    <citation type="journal article" date="2013" name="Nat. Genet.">
        <title>The draft genomes of soft-shell turtle and green sea turtle yield insights into the development and evolution of the turtle-specific body plan.</title>
        <authorList>
            <person name="Wang Z."/>
            <person name="Pascual-Anaya J."/>
            <person name="Zadissa A."/>
            <person name="Li W."/>
            <person name="Niimura Y."/>
            <person name="Huang Z."/>
            <person name="Li C."/>
            <person name="White S."/>
            <person name="Xiong Z."/>
            <person name="Fang D."/>
            <person name="Wang B."/>
            <person name="Ming Y."/>
            <person name="Chen Y."/>
            <person name="Zheng Y."/>
            <person name="Kuraku S."/>
            <person name="Pignatelli M."/>
            <person name="Herrero J."/>
            <person name="Beal K."/>
            <person name="Nozawa M."/>
            <person name="Li Q."/>
            <person name="Wang J."/>
            <person name="Zhang H."/>
            <person name="Yu L."/>
            <person name="Shigenobu S."/>
            <person name="Wang J."/>
            <person name="Liu J."/>
            <person name="Flicek P."/>
            <person name="Searle S."/>
            <person name="Wang J."/>
            <person name="Kuratani S."/>
            <person name="Yin Y."/>
            <person name="Aken B."/>
            <person name="Zhang G."/>
            <person name="Irie N."/>
        </authorList>
    </citation>
    <scope>NUCLEOTIDE SEQUENCE [LARGE SCALE GENOMIC DNA]</scope>
</reference>
<name>M7B1F9_CHEMY</name>
<proteinExistence type="predicted"/>
<evidence type="ECO:0000313" key="2">
    <source>
        <dbReference type="Proteomes" id="UP000031443"/>
    </source>
</evidence>
<protein>
    <submittedName>
        <fullName evidence="1">Uncharacterized protein</fullName>
    </submittedName>
</protein>
<organism evidence="1 2">
    <name type="scientific">Chelonia mydas</name>
    <name type="common">Green sea-turtle</name>
    <name type="synonym">Chelonia agassizi</name>
    <dbReference type="NCBI Taxonomy" id="8469"/>
    <lineage>
        <taxon>Eukaryota</taxon>
        <taxon>Metazoa</taxon>
        <taxon>Chordata</taxon>
        <taxon>Craniata</taxon>
        <taxon>Vertebrata</taxon>
        <taxon>Euteleostomi</taxon>
        <taxon>Archelosauria</taxon>
        <taxon>Testudinata</taxon>
        <taxon>Testudines</taxon>
        <taxon>Cryptodira</taxon>
        <taxon>Durocryptodira</taxon>
        <taxon>Americhelydia</taxon>
        <taxon>Chelonioidea</taxon>
        <taxon>Cheloniidae</taxon>
        <taxon>Chelonia</taxon>
    </lineage>
</organism>
<dbReference type="EMBL" id="KB585327">
    <property type="protein sequence ID" value="EMP25913.1"/>
    <property type="molecule type" value="Genomic_DNA"/>
</dbReference>
<sequence length="268" mass="30470">MGSQLVKTHQLSTGGLQEVKREMESSSMMSKSLNDIFQCAEKHFAKEHDCEEQRQDDAPLEWGIAGVRVRQRSMEDISWSEAPEPRKPGRSLDSWEEMPKSLKTCFDCAIRGFQKKPPCVQENAKLVIQSNRRNLPFVSGKGKCEISVSYSNRNLVYTVNEPTGEVYLGWLGTCPTPMSVPSIVRARNKLESFGVITQELRGCFQYALEALEEAPKRVWENAPMLLDTTRDRMMFKSGKGEITITVFSMNGEFTHDVKMPKTNRPPRK</sequence>
<dbReference type="AlphaFoldDB" id="M7B1F9"/>